<dbReference type="RefSeq" id="WP_060858586.1">
    <property type="nucleotide sequence ID" value="NZ_FCOC02000027.1"/>
</dbReference>
<dbReference type="Gene3D" id="3.90.226.10">
    <property type="entry name" value="2-enoyl-CoA Hydratase, Chain A, domain 1"/>
    <property type="match status" value="1"/>
</dbReference>
<organism evidence="2 3">
    <name type="scientific">Caballeronia sordidicola</name>
    <name type="common">Burkholderia sordidicola</name>
    <dbReference type="NCBI Taxonomy" id="196367"/>
    <lineage>
        <taxon>Bacteria</taxon>
        <taxon>Pseudomonadati</taxon>
        <taxon>Pseudomonadota</taxon>
        <taxon>Betaproteobacteria</taxon>
        <taxon>Burkholderiales</taxon>
        <taxon>Burkholderiaceae</taxon>
        <taxon>Caballeronia</taxon>
    </lineage>
</organism>
<sequence>MIDTLLAEQHGPIRVLTLNKPHKLNAIDADMLIELAAQIEAADADKTIALTVIRGAGRAFSTGFDMSAGGSSEAAGPRLRANLERFLAIWRARKPVVAAVDGYALGAGFILANLCDFVYASERATFGEPEIRYWNPASITILPWIVGVRRAKQLLFFGRSLDARTALDWGLVNEVLPEASFFDAVLDAVRPLAHLHPDGVAALKRSINGGFDVAGFVDALRAGVDTIAPLYEPDAPSKLAARAEVERLGFKAYIHHRDSLLGN</sequence>
<dbReference type="PANTHER" id="PTHR43802">
    <property type="entry name" value="ENOYL-COA HYDRATASE"/>
    <property type="match status" value="1"/>
</dbReference>
<protein>
    <submittedName>
        <fullName evidence="2">Enoyl-CoA hydratase</fullName>
    </submittedName>
</protein>
<reference evidence="2 3" key="1">
    <citation type="submission" date="2016-01" db="EMBL/GenBank/DDBJ databases">
        <authorList>
            <person name="Oliw E.H."/>
        </authorList>
    </citation>
    <scope>NUCLEOTIDE SEQUENCE [LARGE SCALE GENOMIC DNA]</scope>
    <source>
        <strain evidence="2">LMG 22029</strain>
    </source>
</reference>
<name>A0A158I831_CABSO</name>
<dbReference type="AlphaFoldDB" id="A0A158I831"/>
<dbReference type="OrthoDB" id="9807606at2"/>
<gene>
    <name evidence="2" type="ORF">AWB64_05620</name>
</gene>
<comment type="similarity">
    <text evidence="1">Belongs to the enoyl-CoA hydratase/isomerase family.</text>
</comment>
<dbReference type="SUPFAM" id="SSF52096">
    <property type="entry name" value="ClpP/crotonase"/>
    <property type="match status" value="1"/>
</dbReference>
<dbReference type="PANTHER" id="PTHR43802:SF1">
    <property type="entry name" value="IP11341P-RELATED"/>
    <property type="match status" value="1"/>
</dbReference>
<dbReference type="CDD" id="cd06558">
    <property type="entry name" value="crotonase-like"/>
    <property type="match status" value="1"/>
</dbReference>
<dbReference type="Pfam" id="PF00378">
    <property type="entry name" value="ECH_1"/>
    <property type="match status" value="1"/>
</dbReference>
<evidence type="ECO:0000313" key="3">
    <source>
        <dbReference type="Proteomes" id="UP000054893"/>
    </source>
</evidence>
<proteinExistence type="inferred from homology"/>
<evidence type="ECO:0000256" key="1">
    <source>
        <dbReference type="ARBA" id="ARBA00005254"/>
    </source>
</evidence>
<dbReference type="InterPro" id="IPR001753">
    <property type="entry name" value="Enoyl-CoA_hydra/iso"/>
</dbReference>
<dbReference type="Proteomes" id="UP000054893">
    <property type="component" value="Unassembled WGS sequence"/>
</dbReference>
<accession>A0A158I831</accession>
<evidence type="ECO:0000313" key="2">
    <source>
        <dbReference type="EMBL" id="SAL52271.1"/>
    </source>
</evidence>
<dbReference type="InterPro" id="IPR029045">
    <property type="entry name" value="ClpP/crotonase-like_dom_sf"/>
</dbReference>
<dbReference type="EMBL" id="FCOC02000027">
    <property type="protein sequence ID" value="SAL52271.1"/>
    <property type="molecule type" value="Genomic_DNA"/>
</dbReference>
<dbReference type="GO" id="GO:0003824">
    <property type="term" value="F:catalytic activity"/>
    <property type="evidence" value="ECO:0007669"/>
    <property type="project" value="UniProtKB-ARBA"/>
</dbReference>